<evidence type="ECO:0008006" key="3">
    <source>
        <dbReference type="Google" id="ProtNLM"/>
    </source>
</evidence>
<dbReference type="InterPro" id="IPR038449">
    <property type="entry name" value="SirA_sf"/>
</dbReference>
<dbReference type="Pfam" id="PF10747">
    <property type="entry name" value="SirA"/>
    <property type="match status" value="1"/>
</dbReference>
<dbReference type="RefSeq" id="WP_204464798.1">
    <property type="nucleotide sequence ID" value="NZ_JAFBCV010000002.1"/>
</dbReference>
<proteinExistence type="predicted"/>
<comment type="caution">
    <text evidence="1">The sequence shown here is derived from an EMBL/GenBank/DDBJ whole genome shotgun (WGS) entry which is preliminary data.</text>
</comment>
<evidence type="ECO:0000313" key="2">
    <source>
        <dbReference type="Proteomes" id="UP001179280"/>
    </source>
</evidence>
<accession>A0ABS2SQE5</accession>
<sequence length="142" mass="16774">MRYYELYLVTDDVATSYSGKESKLFQLFEERERASRDQRLVYDRQIDYITKILPEEMLKTVFDRTKTARDEEGYVIHSPVVDVNSCTVEIQQRKICLKAQGDLSAETDVFDLLKSVDSHFFAVNVEDRRFGWLKPYERQSVL</sequence>
<organism evidence="1 2">
    <name type="scientific">Shouchella xiaoxiensis</name>
    <dbReference type="NCBI Taxonomy" id="766895"/>
    <lineage>
        <taxon>Bacteria</taxon>
        <taxon>Bacillati</taxon>
        <taxon>Bacillota</taxon>
        <taxon>Bacilli</taxon>
        <taxon>Bacillales</taxon>
        <taxon>Bacillaceae</taxon>
        <taxon>Shouchella</taxon>
    </lineage>
</organism>
<name>A0ABS2SQE5_9BACI</name>
<dbReference type="EMBL" id="JAFBCV010000002">
    <property type="protein sequence ID" value="MBM7837757.1"/>
    <property type="molecule type" value="Genomic_DNA"/>
</dbReference>
<protein>
    <recommendedName>
        <fullName evidence="3">Sporulation inhibitor of replication protein SirA</fullName>
    </recommendedName>
</protein>
<dbReference type="Proteomes" id="UP001179280">
    <property type="component" value="Unassembled WGS sequence"/>
</dbReference>
<gene>
    <name evidence="1" type="ORF">JOC54_000988</name>
</gene>
<evidence type="ECO:0000313" key="1">
    <source>
        <dbReference type="EMBL" id="MBM7837757.1"/>
    </source>
</evidence>
<reference evidence="1" key="1">
    <citation type="submission" date="2021-01" db="EMBL/GenBank/DDBJ databases">
        <title>Genomic Encyclopedia of Type Strains, Phase IV (KMG-IV): sequencing the most valuable type-strain genomes for metagenomic binning, comparative biology and taxonomic classification.</title>
        <authorList>
            <person name="Goeker M."/>
        </authorList>
    </citation>
    <scope>NUCLEOTIDE SEQUENCE</scope>
    <source>
        <strain evidence="1">DSM 21943</strain>
    </source>
</reference>
<keyword evidence="2" id="KW-1185">Reference proteome</keyword>
<dbReference type="Gene3D" id="3.30.310.250">
    <property type="entry name" value="Sporulation inhibitor of replication protein SirA"/>
    <property type="match status" value="1"/>
</dbReference>
<dbReference type="InterPro" id="IPR019683">
    <property type="entry name" value="SirA"/>
</dbReference>